<dbReference type="AlphaFoldDB" id="A0AA39X9Q2"/>
<organism evidence="6 7">
    <name type="scientific">Bombardia bombarda</name>
    <dbReference type="NCBI Taxonomy" id="252184"/>
    <lineage>
        <taxon>Eukaryota</taxon>
        <taxon>Fungi</taxon>
        <taxon>Dikarya</taxon>
        <taxon>Ascomycota</taxon>
        <taxon>Pezizomycotina</taxon>
        <taxon>Sordariomycetes</taxon>
        <taxon>Sordariomycetidae</taxon>
        <taxon>Sordariales</taxon>
        <taxon>Lasiosphaeriaceae</taxon>
        <taxon>Bombardia</taxon>
    </lineage>
</organism>
<dbReference type="PROSITE" id="PS50275">
    <property type="entry name" value="SAC"/>
    <property type="match status" value="1"/>
</dbReference>
<evidence type="ECO:0000256" key="4">
    <source>
        <dbReference type="SAM" id="MobiDB-lite"/>
    </source>
</evidence>
<accession>A0AA39X9Q2</accession>
<evidence type="ECO:0000256" key="2">
    <source>
        <dbReference type="ARBA" id="ARBA00022801"/>
    </source>
</evidence>
<keyword evidence="7" id="KW-1185">Reference proteome</keyword>
<sequence length="1071" mass="119610">MADTTEAEMAAAHAITNAVAFAATAPPGVAPRPIPNPLPTQQQQQQQQQQQHLPEDMESLSPTEPIFPLLHNHAGADTESLGSGTTLPSRSGAAADDNDEDEPGVARPFYRASSPDSAARSGLGQPLEDVTDDEGSPNDAAGSGSRSRVVHRMHKFTVYQTAARFYIVGGDVTEKRYRILKVDRTTDDASELSVTDDKTVYTQRDMNQLLDTIDDGNKGTGGLKLRCTAWGLLGFIKFTGPYYMLLITKKSTVAMIGGHYVYQVDNTELISLTPPGWKADQRNNAEESRFLAILNNLDLGRSFYYSYSYDITRTLQYNTIRERNALLNGQPCSVDADLNSMFIWNNHLLQPATKVLNAPYEWCRPIIHGYIDQSAVSIYGRTAHITVIARRSRYFAGARFLKRGANDLGYVANDVETEQIVSEAVTTSFHAPGPKYFASPSYTSYVQHRGSIPLHWTQDNTGVTPKPPIELNLVDPFYTSAALHFDNLFERYGAPIYVLNLVKARERTPRESKLLDEYTRAIEYLNQFLPADRKIIHRAWDMSRAAKSRDQDVIGTLESIAESVMTTTGFFHNGDGHTSPISVQNGVARTNCIDCLDRTNAAQFVIGKRAFGHQLHALGILEDTAINYDTDAVNLLTHMYHDHGDTIAVQYGGSQLVNTMETYRKINQWTSHSRDMIESFKRYYNNSFLDGQRQEAYNLFLGNYIFALGQPMLWDLVTDYYLHHENPRLWLEKRKWNYIKWYTPKFLEERVLPPYPPAKGGGGGTDGSAHAPPVAYCDDYWLEYYRPATLTSFLKMFCFKMNSTIRYIPIKNTQDGRYDLSPFRVRNEVDGDGHDKKQAKKEVTIMAPQDLARLTHEAADTASLASSEKTAATTSAAGGGGRGISLQRWLQPSHDKHANGMHGIMKDTASSINNNNINNNSSDADGQKPKPSALEKSRAAQWTFTQVVHESLNPTVSAAEADDYARYISHPQNLPLVVSAEIAASEIEPEYQEYVSGSWQSEGLSTGVIGTGATMATTLGHHEDDRALYAEMLKIGENPLTVTEEDALKKRYKAYRKWLRGKSLFKQQPVD</sequence>
<name>A0AA39X9Q2_9PEZI</name>
<gene>
    <name evidence="6" type="ORF">B0T17DRAFT_526992</name>
</gene>
<proteinExistence type="predicted"/>
<keyword evidence="3" id="KW-0472">Membrane</keyword>
<feature type="compositionally biased region" description="Basic and acidic residues" evidence="4">
    <location>
        <begin position="925"/>
        <end position="937"/>
    </location>
</feature>
<evidence type="ECO:0000259" key="5">
    <source>
        <dbReference type="PROSITE" id="PS50275"/>
    </source>
</evidence>
<dbReference type="Pfam" id="PF02383">
    <property type="entry name" value="Syja_N"/>
    <property type="match status" value="1"/>
</dbReference>
<dbReference type="Proteomes" id="UP001174934">
    <property type="component" value="Unassembled WGS sequence"/>
</dbReference>
<comment type="subcellular location">
    <subcellularLocation>
        <location evidence="1">Endomembrane system</location>
    </subcellularLocation>
</comment>
<feature type="region of interest" description="Disordered" evidence="4">
    <location>
        <begin position="25"/>
        <end position="147"/>
    </location>
</feature>
<feature type="compositionally biased region" description="Polar residues" evidence="4">
    <location>
        <begin position="80"/>
        <end position="89"/>
    </location>
</feature>
<reference evidence="6" key="1">
    <citation type="submission" date="2023-06" db="EMBL/GenBank/DDBJ databases">
        <title>Genome-scale phylogeny and comparative genomics of the fungal order Sordariales.</title>
        <authorList>
            <consortium name="Lawrence Berkeley National Laboratory"/>
            <person name="Hensen N."/>
            <person name="Bonometti L."/>
            <person name="Westerberg I."/>
            <person name="Brannstrom I.O."/>
            <person name="Guillou S."/>
            <person name="Cros-Aarteil S."/>
            <person name="Calhoun S."/>
            <person name="Haridas S."/>
            <person name="Kuo A."/>
            <person name="Mondo S."/>
            <person name="Pangilinan J."/>
            <person name="Riley R."/>
            <person name="LaButti K."/>
            <person name="Andreopoulos B."/>
            <person name="Lipzen A."/>
            <person name="Chen C."/>
            <person name="Yanf M."/>
            <person name="Daum C."/>
            <person name="Ng V."/>
            <person name="Clum A."/>
            <person name="Steindorff A."/>
            <person name="Ohm R."/>
            <person name="Martin F."/>
            <person name="Silar P."/>
            <person name="Natvig D."/>
            <person name="Lalanne C."/>
            <person name="Gautier V."/>
            <person name="Ament-velasquez S.L."/>
            <person name="Kruys A."/>
            <person name="Hutchinson M.I."/>
            <person name="Powell A.J."/>
            <person name="Barry K."/>
            <person name="Miller A.N."/>
            <person name="Grigoriev I.V."/>
            <person name="Debuchy R."/>
            <person name="Gladieux P."/>
            <person name="Thoren M.H."/>
            <person name="Johannesson H."/>
        </authorList>
    </citation>
    <scope>NUCLEOTIDE SEQUENCE</scope>
    <source>
        <strain evidence="6">SMH3391-2</strain>
    </source>
</reference>
<dbReference type="InterPro" id="IPR043573">
    <property type="entry name" value="Fig4-like"/>
</dbReference>
<dbReference type="GO" id="GO:0043813">
    <property type="term" value="F:phosphatidylinositol-3,5-bisphosphate 5-phosphatase activity"/>
    <property type="evidence" value="ECO:0007669"/>
    <property type="project" value="InterPro"/>
</dbReference>
<feature type="compositionally biased region" description="Low complexity" evidence="4">
    <location>
        <begin position="861"/>
        <end position="876"/>
    </location>
</feature>
<evidence type="ECO:0000313" key="7">
    <source>
        <dbReference type="Proteomes" id="UP001174934"/>
    </source>
</evidence>
<dbReference type="GO" id="GO:0012505">
    <property type="term" value="C:endomembrane system"/>
    <property type="evidence" value="ECO:0007669"/>
    <property type="project" value="UniProtKB-SubCell"/>
</dbReference>
<evidence type="ECO:0000256" key="1">
    <source>
        <dbReference type="ARBA" id="ARBA00004308"/>
    </source>
</evidence>
<feature type="domain" description="SAC" evidence="5">
    <location>
        <begin position="294"/>
        <end position="653"/>
    </location>
</feature>
<protein>
    <submittedName>
        <fullName evidence="6">SacI homology domain-containing protein</fullName>
    </submittedName>
</protein>
<keyword evidence="2" id="KW-0378">Hydrolase</keyword>
<evidence type="ECO:0000313" key="6">
    <source>
        <dbReference type="EMBL" id="KAK0629923.1"/>
    </source>
</evidence>
<evidence type="ECO:0000256" key="3">
    <source>
        <dbReference type="ARBA" id="ARBA00023136"/>
    </source>
</evidence>
<dbReference type="PANTHER" id="PTHR45738">
    <property type="entry name" value="POLYPHOSPHOINOSITIDE PHOSPHATASE"/>
    <property type="match status" value="1"/>
</dbReference>
<comment type="caution">
    <text evidence="6">The sequence shown here is derived from an EMBL/GenBank/DDBJ whole genome shotgun (WGS) entry which is preliminary data.</text>
</comment>
<dbReference type="GO" id="GO:0046856">
    <property type="term" value="P:phosphatidylinositol dephosphorylation"/>
    <property type="evidence" value="ECO:0007669"/>
    <property type="project" value="InterPro"/>
</dbReference>
<dbReference type="InterPro" id="IPR002013">
    <property type="entry name" value="SAC_dom"/>
</dbReference>
<feature type="region of interest" description="Disordered" evidence="4">
    <location>
        <begin position="858"/>
        <end position="937"/>
    </location>
</feature>
<feature type="compositionally biased region" description="Pro residues" evidence="4">
    <location>
        <begin position="28"/>
        <end position="38"/>
    </location>
</feature>
<feature type="compositionally biased region" description="Low complexity" evidence="4">
    <location>
        <begin position="41"/>
        <end position="51"/>
    </location>
</feature>
<feature type="compositionally biased region" description="Low complexity" evidence="4">
    <location>
        <begin position="910"/>
        <end position="922"/>
    </location>
</feature>
<dbReference type="PANTHER" id="PTHR45738:SF5">
    <property type="entry name" value="POLYPHOSPHOINOSITIDE PHOSPHATASE"/>
    <property type="match status" value="1"/>
</dbReference>
<dbReference type="EMBL" id="JAULSR010000002">
    <property type="protein sequence ID" value="KAK0629923.1"/>
    <property type="molecule type" value="Genomic_DNA"/>
</dbReference>